<dbReference type="PANTHER" id="PTHR24198">
    <property type="entry name" value="ANKYRIN REPEAT AND PROTEIN KINASE DOMAIN-CONTAINING PROTEIN"/>
    <property type="match status" value="1"/>
</dbReference>
<dbReference type="PROSITE" id="PS50297">
    <property type="entry name" value="ANK_REP_REGION"/>
    <property type="match status" value="2"/>
</dbReference>
<evidence type="ECO:0000313" key="5">
    <source>
        <dbReference type="Proteomes" id="UP001197093"/>
    </source>
</evidence>
<dbReference type="InterPro" id="IPR002110">
    <property type="entry name" value="Ankyrin_rpt"/>
</dbReference>
<keyword evidence="5" id="KW-1185">Reference proteome</keyword>
<evidence type="ECO:0000256" key="2">
    <source>
        <dbReference type="ARBA" id="ARBA00023043"/>
    </source>
</evidence>
<dbReference type="InterPro" id="IPR036770">
    <property type="entry name" value="Ankyrin_rpt-contain_sf"/>
</dbReference>
<protein>
    <submittedName>
        <fullName evidence="4">Uncharacterized protein</fullName>
    </submittedName>
</protein>
<evidence type="ECO:0000256" key="3">
    <source>
        <dbReference type="PROSITE-ProRule" id="PRU00023"/>
    </source>
</evidence>
<name>A0AAD4EVR7_9PEZI</name>
<dbReference type="Gene3D" id="1.25.40.20">
    <property type="entry name" value="Ankyrin repeat-containing domain"/>
    <property type="match status" value="2"/>
</dbReference>
<keyword evidence="1" id="KW-0677">Repeat</keyword>
<sequence>MASPRGSSASLTALPVELMLNISSNFTSAKDLDALARTCRGFYHHLNPLLYQRNIDQGQSSAVLWACEHGSIGTLERLHEQGADFGFLAKRPAHCGQTTVFAPIHVAAKHGHVDIVWWLLDHGAKLDALSQGYCDCPAFFPRLIRDPVQRAALPLTPLWSPLHTAVCYGNTEVAILFLERGASLIVSQREEDVHPRWLTSRRDYLVADVTVMHTAAAANNVAVIDFIVDRKLAGLSCVDTAGYSPLHYAATNAHTVGVLTRLLQMTDAWLPGPASPFSLALQHGAFACALTLLKAGHAPDDHDISVRTNLLHHAATRFPPLTWDSTFPVWLHQRDTFVRHLLAHNHPLTARAAWYNQTPLHAFASLPSAQTGPALFAALLAAGADPNALNAAGDTPLTILARSLNETSLPGQVEDASHAAAVAAIAETFSLFLDHGAKVCSFTAEALLVADRLAATPWRKGLAKDILARAVKENADLRAAAAVGAGGIVSF</sequence>
<feature type="repeat" description="ANK" evidence="3">
    <location>
        <begin position="99"/>
        <end position="131"/>
    </location>
</feature>
<gene>
    <name evidence="4" type="ORF">NEMBOFW57_008514</name>
</gene>
<reference evidence="4" key="1">
    <citation type="submission" date="2023-02" db="EMBL/GenBank/DDBJ databases">
        <authorList>
            <person name="Palmer J.M."/>
        </authorList>
    </citation>
    <scope>NUCLEOTIDE SEQUENCE</scope>
    <source>
        <strain evidence="4">FW57</strain>
    </source>
</reference>
<keyword evidence="2 3" id="KW-0040">ANK repeat</keyword>
<dbReference type="Pfam" id="PF00023">
    <property type="entry name" value="Ank"/>
    <property type="match status" value="1"/>
</dbReference>
<organism evidence="4 5">
    <name type="scientific">Staphylotrichum longicolle</name>
    <dbReference type="NCBI Taxonomy" id="669026"/>
    <lineage>
        <taxon>Eukaryota</taxon>
        <taxon>Fungi</taxon>
        <taxon>Dikarya</taxon>
        <taxon>Ascomycota</taxon>
        <taxon>Pezizomycotina</taxon>
        <taxon>Sordariomycetes</taxon>
        <taxon>Sordariomycetidae</taxon>
        <taxon>Sordariales</taxon>
        <taxon>Chaetomiaceae</taxon>
        <taxon>Staphylotrichum</taxon>
    </lineage>
</organism>
<dbReference type="EMBL" id="JAHCVI010000004">
    <property type="protein sequence ID" value="KAG7286208.1"/>
    <property type="molecule type" value="Genomic_DNA"/>
</dbReference>
<dbReference type="PROSITE" id="PS50088">
    <property type="entry name" value="ANK_REPEAT"/>
    <property type="match status" value="2"/>
</dbReference>
<dbReference type="Pfam" id="PF12796">
    <property type="entry name" value="Ank_2"/>
    <property type="match status" value="1"/>
</dbReference>
<dbReference type="SUPFAM" id="SSF48403">
    <property type="entry name" value="Ankyrin repeat"/>
    <property type="match status" value="2"/>
</dbReference>
<feature type="repeat" description="ANK" evidence="3">
    <location>
        <begin position="160"/>
        <end position="189"/>
    </location>
</feature>
<proteinExistence type="predicted"/>
<dbReference type="SUPFAM" id="SSF81383">
    <property type="entry name" value="F-box domain"/>
    <property type="match status" value="1"/>
</dbReference>
<dbReference type="PANTHER" id="PTHR24198:SF165">
    <property type="entry name" value="ANKYRIN REPEAT-CONTAINING PROTEIN-RELATED"/>
    <property type="match status" value="1"/>
</dbReference>
<dbReference type="AlphaFoldDB" id="A0AAD4EVR7"/>
<comment type="caution">
    <text evidence="4">The sequence shown here is derived from an EMBL/GenBank/DDBJ whole genome shotgun (WGS) entry which is preliminary data.</text>
</comment>
<dbReference type="SMART" id="SM00248">
    <property type="entry name" value="ANK"/>
    <property type="match status" value="6"/>
</dbReference>
<evidence type="ECO:0000313" key="4">
    <source>
        <dbReference type="EMBL" id="KAG7286208.1"/>
    </source>
</evidence>
<evidence type="ECO:0000256" key="1">
    <source>
        <dbReference type="ARBA" id="ARBA00022737"/>
    </source>
</evidence>
<dbReference type="Proteomes" id="UP001197093">
    <property type="component" value="Unassembled WGS sequence"/>
</dbReference>
<accession>A0AAD4EVR7</accession>
<dbReference type="InterPro" id="IPR036047">
    <property type="entry name" value="F-box-like_dom_sf"/>
</dbReference>